<name>A0A840CWS8_9BACE</name>
<dbReference type="PANTHER" id="PTHR30273:SF2">
    <property type="entry name" value="PROTEIN FECR"/>
    <property type="match status" value="1"/>
</dbReference>
<protein>
    <submittedName>
        <fullName evidence="4">Ferric-dicitrate binding protein FerR (Iron transport regulator)</fullName>
    </submittedName>
</protein>
<organism evidence="4 5">
    <name type="scientific">Bacteroides reticulotermitis</name>
    <dbReference type="NCBI Taxonomy" id="1133319"/>
    <lineage>
        <taxon>Bacteria</taxon>
        <taxon>Pseudomonadati</taxon>
        <taxon>Bacteroidota</taxon>
        <taxon>Bacteroidia</taxon>
        <taxon>Bacteroidales</taxon>
        <taxon>Bacteroidaceae</taxon>
        <taxon>Bacteroides</taxon>
    </lineage>
</organism>
<dbReference type="Gene3D" id="2.60.120.1440">
    <property type="match status" value="1"/>
</dbReference>
<dbReference type="Pfam" id="PF16344">
    <property type="entry name" value="FecR_C"/>
    <property type="match status" value="1"/>
</dbReference>
<keyword evidence="1" id="KW-0812">Transmembrane</keyword>
<dbReference type="InterPro" id="IPR006860">
    <property type="entry name" value="FecR"/>
</dbReference>
<evidence type="ECO:0000313" key="4">
    <source>
        <dbReference type="EMBL" id="MBB4042548.1"/>
    </source>
</evidence>
<evidence type="ECO:0000313" key="5">
    <source>
        <dbReference type="Proteomes" id="UP000560658"/>
    </source>
</evidence>
<dbReference type="EMBL" id="JACIER010000001">
    <property type="protein sequence ID" value="MBB4042548.1"/>
    <property type="molecule type" value="Genomic_DNA"/>
</dbReference>
<proteinExistence type="predicted"/>
<dbReference type="Proteomes" id="UP000560658">
    <property type="component" value="Unassembled WGS sequence"/>
</dbReference>
<sequence>MGIKNKKDEKVFDSNELPEEEKRLFEAWLEEKDHRALLSQWSESSSIQRDLIKLRFLKERKRHNLKRFVHAIHRKQRWRNASIAASFLLLLGLGTGLFYFITPRVDEPVVLIPEVDHPVMLRTASRIEFLANHQPINSLEQQGVRIYTSEEKISYSKEGNYLPSINDSLLYNELIVPRGKIYDVELADGTTVRLNSESRLRYPILFKENSPREVFLQGEGYFRVQADAEHPFIVHSPRVKTFVYGTIFNIKAYPKDSYSNVTLIEGKLKVTDAKGLDQLLHPKQEINCNNDTFVSVPEETNVEDIISWSEGKLYFNNRKLSDIAKDLERKYDIKIVFNSPATKQLIFYSKTQKFNQIESILELLKLTGEVDYQIKGRTVYLNEGNENN</sequence>
<feature type="transmembrane region" description="Helical" evidence="1">
    <location>
        <begin position="81"/>
        <end position="101"/>
    </location>
</feature>
<dbReference type="AlphaFoldDB" id="A0A840CWS8"/>
<evidence type="ECO:0000256" key="1">
    <source>
        <dbReference type="SAM" id="Phobius"/>
    </source>
</evidence>
<dbReference type="RefSeq" id="WP_183207578.1">
    <property type="nucleotide sequence ID" value="NZ_JACIER010000001.1"/>
</dbReference>
<gene>
    <name evidence="4" type="ORF">GGR06_000307</name>
</gene>
<dbReference type="GO" id="GO:0016989">
    <property type="term" value="F:sigma factor antagonist activity"/>
    <property type="evidence" value="ECO:0007669"/>
    <property type="project" value="TreeGrafter"/>
</dbReference>
<accession>A0A840CWS8</accession>
<keyword evidence="1" id="KW-1133">Transmembrane helix</keyword>
<reference evidence="4" key="1">
    <citation type="submission" date="2020-08" db="EMBL/GenBank/DDBJ databases">
        <title>Genomic Encyclopedia of Type Strains, Phase IV (KMG-IV): sequencing the most valuable type-strain genomes for metagenomic binning, comparative biology and taxonomic classification.</title>
        <authorList>
            <person name="Goeker M."/>
        </authorList>
    </citation>
    <scope>NUCLEOTIDE SEQUENCE [LARGE SCALE GENOMIC DNA]</scope>
    <source>
        <strain evidence="4">DSM 105720</strain>
    </source>
</reference>
<feature type="domain" description="FecR protein" evidence="2">
    <location>
        <begin position="177"/>
        <end position="268"/>
    </location>
</feature>
<dbReference type="InterPro" id="IPR012373">
    <property type="entry name" value="Ferrdict_sens_TM"/>
</dbReference>
<keyword evidence="1" id="KW-0472">Membrane</keyword>
<comment type="caution">
    <text evidence="4">The sequence shown here is derived from an EMBL/GenBank/DDBJ whole genome shotgun (WGS) entry which is preliminary data.</text>
</comment>
<dbReference type="Gene3D" id="3.55.50.30">
    <property type="match status" value="1"/>
</dbReference>
<feature type="domain" description="Protein FecR C-terminal" evidence="3">
    <location>
        <begin position="312"/>
        <end position="380"/>
    </location>
</feature>
<dbReference type="InterPro" id="IPR032508">
    <property type="entry name" value="FecR_C"/>
</dbReference>
<evidence type="ECO:0000259" key="2">
    <source>
        <dbReference type="Pfam" id="PF04773"/>
    </source>
</evidence>
<dbReference type="PANTHER" id="PTHR30273">
    <property type="entry name" value="PERIPLASMIC SIGNAL SENSOR AND SIGMA FACTOR ACTIVATOR FECR-RELATED"/>
    <property type="match status" value="1"/>
</dbReference>
<keyword evidence="5" id="KW-1185">Reference proteome</keyword>
<dbReference type="Pfam" id="PF04773">
    <property type="entry name" value="FecR"/>
    <property type="match status" value="1"/>
</dbReference>
<evidence type="ECO:0000259" key="3">
    <source>
        <dbReference type="Pfam" id="PF16344"/>
    </source>
</evidence>